<evidence type="ECO:0000313" key="2">
    <source>
        <dbReference type="Proteomes" id="UP000548632"/>
    </source>
</evidence>
<dbReference type="Proteomes" id="UP000548632">
    <property type="component" value="Unassembled WGS sequence"/>
</dbReference>
<gene>
    <name evidence="1" type="ORF">HUK38_04815</name>
</gene>
<evidence type="ECO:0000313" key="1">
    <source>
        <dbReference type="EMBL" id="MBB1125553.1"/>
    </source>
</evidence>
<protein>
    <recommendedName>
        <fullName evidence="3">BppU N-terminal domain-containing protein</fullName>
    </recommendedName>
</protein>
<accession>A0A839H7F6</accession>
<sequence>MATPKQEIKRGDNWDVYFEYKQPNGDPVDLTGCIFHLQVRDKSDNLLIDVTEANGLTVDAVNGRVDCTVSGAVMRTLPCATHFYDLECTYPSGRVESSQTIQLIIKYDVTRPE</sequence>
<dbReference type="RefSeq" id="WP_182583014.1">
    <property type="nucleotide sequence ID" value="NZ_JABVCQ010000007.1"/>
</dbReference>
<reference evidence="1 2" key="1">
    <citation type="journal article" date="2020" name="Arch. Microbiol.">
        <title>The genome sequence of the giant phototrophic gammaproteobacterium Thiospirillum jenense gives insight into its physiological properties and phylogenetic relationships.</title>
        <authorList>
            <person name="Imhoff J.F."/>
            <person name="Meyer T.E."/>
            <person name="Kyndt J.A."/>
        </authorList>
    </citation>
    <scope>NUCLEOTIDE SEQUENCE [LARGE SCALE GENOMIC DNA]</scope>
    <source>
        <strain evidence="1 2">DSM 216</strain>
    </source>
</reference>
<keyword evidence="2" id="KW-1185">Reference proteome</keyword>
<name>A0A839H7F6_9GAMM</name>
<comment type="caution">
    <text evidence="1">The sequence shown here is derived from an EMBL/GenBank/DDBJ whole genome shotgun (WGS) entry which is preliminary data.</text>
</comment>
<dbReference type="AlphaFoldDB" id="A0A839H7F6"/>
<organism evidence="1 2">
    <name type="scientific">Thiospirillum jenense</name>
    <dbReference type="NCBI Taxonomy" id="1653858"/>
    <lineage>
        <taxon>Bacteria</taxon>
        <taxon>Pseudomonadati</taxon>
        <taxon>Pseudomonadota</taxon>
        <taxon>Gammaproteobacteria</taxon>
        <taxon>Chromatiales</taxon>
        <taxon>Chromatiaceae</taxon>
        <taxon>Thiospirillum</taxon>
    </lineage>
</organism>
<evidence type="ECO:0008006" key="3">
    <source>
        <dbReference type="Google" id="ProtNLM"/>
    </source>
</evidence>
<dbReference type="EMBL" id="JABVCQ010000007">
    <property type="protein sequence ID" value="MBB1125553.1"/>
    <property type="molecule type" value="Genomic_DNA"/>
</dbReference>
<proteinExistence type="predicted"/>